<organism evidence="2">
    <name type="scientific">freshwater metagenome</name>
    <dbReference type="NCBI Taxonomy" id="449393"/>
    <lineage>
        <taxon>unclassified sequences</taxon>
        <taxon>metagenomes</taxon>
        <taxon>ecological metagenomes</taxon>
    </lineage>
</organism>
<sequence>MRLHSASVWLCLLSALWLAYRVRKNGKEWQLIGHALQVFLFWCLFQGALGYLQYFSGVPVPLVALHVAGSVAVWISALRLQLIEG</sequence>
<evidence type="ECO:0000313" key="2">
    <source>
        <dbReference type="EMBL" id="CAB4754514.1"/>
    </source>
</evidence>
<evidence type="ECO:0000256" key="1">
    <source>
        <dbReference type="SAM" id="Phobius"/>
    </source>
</evidence>
<dbReference type="AlphaFoldDB" id="A0A6J6U652"/>
<gene>
    <name evidence="2" type="ORF">UFOPK2872_00144</name>
</gene>
<keyword evidence="1" id="KW-0812">Transmembrane</keyword>
<dbReference type="EMBL" id="CAEZZM010000008">
    <property type="protein sequence ID" value="CAB4754514.1"/>
    <property type="molecule type" value="Genomic_DNA"/>
</dbReference>
<accession>A0A6J6U652</accession>
<keyword evidence="1" id="KW-0472">Membrane</keyword>
<keyword evidence="1" id="KW-1133">Transmembrane helix</keyword>
<proteinExistence type="predicted"/>
<feature type="transmembrane region" description="Helical" evidence="1">
    <location>
        <begin position="60"/>
        <end position="80"/>
    </location>
</feature>
<protein>
    <submittedName>
        <fullName evidence="2">Unannotated protein</fullName>
    </submittedName>
</protein>
<name>A0A6J6U652_9ZZZZ</name>
<reference evidence="2" key="1">
    <citation type="submission" date="2020-05" db="EMBL/GenBank/DDBJ databases">
        <authorList>
            <person name="Chiriac C."/>
            <person name="Salcher M."/>
            <person name="Ghai R."/>
            <person name="Kavagutti S V."/>
        </authorList>
    </citation>
    <scope>NUCLEOTIDE SEQUENCE</scope>
</reference>
<feature type="transmembrane region" description="Helical" evidence="1">
    <location>
        <begin position="35"/>
        <end position="54"/>
    </location>
</feature>
<feature type="transmembrane region" description="Helical" evidence="1">
    <location>
        <begin position="6"/>
        <end position="23"/>
    </location>
</feature>